<keyword evidence="8" id="KW-1185">Reference proteome</keyword>
<comment type="similarity">
    <text evidence="1 4">Belongs to the spermidine/spermine synthase family.</text>
</comment>
<sequence length="297" mass="33773">MEVIATLEEHALKEYKWEDEELWISNYVARARIKTDYKVNSLLHHEVSPFQEISIVDTKGFGRMLVLDGVPQVSSKEGFIYNEMISHIPIITHPDPKVVGMIGGGDCGPAREAMKYSGIEKISVVEIDQQVTDVCRTWLTPSSHYDSDKRFSMIHKDGVDWIQENKGNYDVLMIDRSDPVGPAAKLFNQGFYKDVFECLTDEGVAVFQSGSPFYNTSTLRKTYHSLCELFPIVRTYLVTIPLFPCGLWSFTIASKKFDPLDADLSRLKAEDTKYINSEIVYASFVLPNYVKEILESN</sequence>
<reference evidence="8" key="1">
    <citation type="submission" date="2016-04" db="EMBL/GenBank/DDBJ databases">
        <authorList>
            <person name="Lyu Z."/>
            <person name="Lyu W."/>
        </authorList>
    </citation>
    <scope>NUCLEOTIDE SEQUENCE [LARGE SCALE GENOMIC DNA]</scope>
    <source>
        <strain evidence="8">C44</strain>
    </source>
</reference>
<name>A0A179T824_9BACI</name>
<dbReference type="GO" id="GO:0004766">
    <property type="term" value="F:spermidine synthase activity"/>
    <property type="evidence" value="ECO:0007669"/>
    <property type="project" value="UniProtKB-UniRule"/>
</dbReference>
<dbReference type="Proteomes" id="UP000078534">
    <property type="component" value="Unassembled WGS sequence"/>
</dbReference>
<feature type="binding site" evidence="4">
    <location>
        <position position="106"/>
    </location>
    <ligand>
        <name>spermidine</name>
        <dbReference type="ChEBI" id="CHEBI:57834"/>
    </ligand>
</feature>
<comment type="caution">
    <text evidence="4">Lacks conserved residue(s) required for the propagation of feature annotation.</text>
</comment>
<evidence type="ECO:0000313" key="7">
    <source>
        <dbReference type="EMBL" id="OAS89398.1"/>
    </source>
</evidence>
<evidence type="ECO:0000256" key="5">
    <source>
        <dbReference type="PROSITE-ProRule" id="PRU00354"/>
    </source>
</evidence>
<keyword evidence="4" id="KW-0745">Spermidine biosynthesis</keyword>
<dbReference type="PANTHER" id="PTHR11558">
    <property type="entry name" value="SPERMIDINE/SPERMINE SYNTHASE"/>
    <property type="match status" value="1"/>
</dbReference>
<evidence type="ECO:0000256" key="2">
    <source>
        <dbReference type="ARBA" id="ARBA00022679"/>
    </source>
</evidence>
<dbReference type="NCBIfam" id="NF002010">
    <property type="entry name" value="PRK00811.1"/>
    <property type="match status" value="1"/>
</dbReference>
<feature type="binding site" evidence="4">
    <location>
        <position position="126"/>
    </location>
    <ligand>
        <name>S-methyl-5'-thioadenosine</name>
        <dbReference type="ChEBI" id="CHEBI:17509"/>
    </ligand>
</feature>
<evidence type="ECO:0000256" key="3">
    <source>
        <dbReference type="ARBA" id="ARBA00023115"/>
    </source>
</evidence>
<feature type="binding site" evidence="4">
    <location>
        <position position="51"/>
    </location>
    <ligand>
        <name>S-methyl-5'-thioadenosine</name>
        <dbReference type="ChEBI" id="CHEBI:17509"/>
    </ligand>
</feature>
<comment type="pathway">
    <text evidence="4">Amine and polyamine biosynthesis; spermidine biosynthesis; spermidine from putrescine: step 1/1.</text>
</comment>
<dbReference type="STRING" id="152268.A6K24_02265"/>
<evidence type="ECO:0000313" key="8">
    <source>
        <dbReference type="Proteomes" id="UP000078534"/>
    </source>
</evidence>
<keyword evidence="3 4" id="KW-0620">Polyamine biosynthesis</keyword>
<evidence type="ECO:0000256" key="4">
    <source>
        <dbReference type="HAMAP-Rule" id="MF_00198"/>
    </source>
</evidence>
<dbReference type="EC" id="2.5.1.16" evidence="4"/>
<organism evidence="7 8">
    <name type="scientific">Metabacillus litoralis</name>
    <dbReference type="NCBI Taxonomy" id="152268"/>
    <lineage>
        <taxon>Bacteria</taxon>
        <taxon>Bacillati</taxon>
        <taxon>Bacillota</taxon>
        <taxon>Bacilli</taxon>
        <taxon>Bacillales</taxon>
        <taxon>Bacillaceae</taxon>
        <taxon>Metabacillus</taxon>
    </lineage>
</organism>
<dbReference type="InterPro" id="IPR030374">
    <property type="entry name" value="PABS"/>
</dbReference>
<dbReference type="PANTHER" id="PTHR11558:SF11">
    <property type="entry name" value="SPERMIDINE SYNTHASE"/>
    <property type="match status" value="1"/>
</dbReference>
<comment type="catalytic activity">
    <reaction evidence="4">
        <text>S-adenosyl 3-(methylsulfanyl)propylamine + putrescine = S-methyl-5'-thioadenosine + spermidine + H(+)</text>
        <dbReference type="Rhea" id="RHEA:12721"/>
        <dbReference type="ChEBI" id="CHEBI:15378"/>
        <dbReference type="ChEBI" id="CHEBI:17509"/>
        <dbReference type="ChEBI" id="CHEBI:57443"/>
        <dbReference type="ChEBI" id="CHEBI:57834"/>
        <dbReference type="ChEBI" id="CHEBI:326268"/>
        <dbReference type="EC" id="2.5.1.16"/>
    </reaction>
</comment>
<protein>
    <recommendedName>
        <fullName evidence="4">Polyamine aminopropyltransferase</fullName>
    </recommendedName>
    <alternativeName>
        <fullName evidence="4">Putrescine aminopropyltransferase</fullName>
        <shortName evidence="4">PAPT</shortName>
    </alternativeName>
    <alternativeName>
        <fullName evidence="4">Spermidine synthase</fullName>
        <shortName evidence="4">SPDS</shortName>
        <shortName evidence="4">SPDSY</shortName>
        <ecNumber evidence="4">2.5.1.16</ecNumber>
    </alternativeName>
</protein>
<feature type="active site" description="Proton acceptor" evidence="4 5">
    <location>
        <position position="175"/>
    </location>
</feature>
<dbReference type="Gene3D" id="2.30.140.10">
    <property type="entry name" value="Spermidine synthase, tetramerisation domain"/>
    <property type="match status" value="1"/>
</dbReference>
<evidence type="ECO:0000256" key="1">
    <source>
        <dbReference type="ARBA" id="ARBA00007867"/>
    </source>
</evidence>
<dbReference type="AlphaFoldDB" id="A0A179T824"/>
<dbReference type="SUPFAM" id="SSF53335">
    <property type="entry name" value="S-adenosyl-L-methionine-dependent methyltransferases"/>
    <property type="match status" value="1"/>
</dbReference>
<dbReference type="RefSeq" id="WP_083964432.1">
    <property type="nucleotide sequence ID" value="NZ_LWSG01000001.1"/>
</dbReference>
<accession>A0A179T824</accession>
<feature type="domain" description="PABS" evidence="6">
    <location>
        <begin position="21"/>
        <end position="255"/>
    </location>
</feature>
<comment type="caution">
    <text evidence="7">The sequence shown here is derived from an EMBL/GenBank/DDBJ whole genome shotgun (WGS) entry which is preliminary data.</text>
</comment>
<dbReference type="EMBL" id="LWSG01000001">
    <property type="protein sequence ID" value="OAS89398.1"/>
    <property type="molecule type" value="Genomic_DNA"/>
</dbReference>
<dbReference type="Pfam" id="PF01564">
    <property type="entry name" value="Spermine_synth"/>
    <property type="match status" value="1"/>
</dbReference>
<keyword evidence="2 4" id="KW-0808">Transferase</keyword>
<dbReference type="Pfam" id="PF17284">
    <property type="entry name" value="Spermine_synt_N"/>
    <property type="match status" value="1"/>
</dbReference>
<feature type="binding site" evidence="4">
    <location>
        <position position="182"/>
    </location>
    <ligand>
        <name>S-methyl-5'-thioadenosine</name>
        <dbReference type="ChEBI" id="CHEBI:17509"/>
    </ligand>
</feature>
<dbReference type="InterPro" id="IPR037163">
    <property type="entry name" value="Spermidine_synt_N_sf"/>
</dbReference>
<dbReference type="UniPathway" id="UPA00248">
    <property type="reaction ID" value="UER00314"/>
</dbReference>
<dbReference type="InterPro" id="IPR001045">
    <property type="entry name" value="Spermi_synthase"/>
</dbReference>
<dbReference type="NCBIfam" id="TIGR00417">
    <property type="entry name" value="speE"/>
    <property type="match status" value="1"/>
</dbReference>
<dbReference type="OrthoDB" id="9793120at2"/>
<dbReference type="GO" id="GO:0008295">
    <property type="term" value="P:spermidine biosynthetic process"/>
    <property type="evidence" value="ECO:0007669"/>
    <property type="project" value="UniProtKB-UniRule"/>
</dbReference>
<comment type="subunit">
    <text evidence="4">Homodimer or homotetramer.</text>
</comment>
<dbReference type="Gene3D" id="3.40.50.150">
    <property type="entry name" value="Vaccinia Virus protein VP39"/>
    <property type="match status" value="1"/>
</dbReference>
<evidence type="ECO:0000259" key="6">
    <source>
        <dbReference type="PROSITE" id="PS51006"/>
    </source>
</evidence>
<proteinExistence type="inferred from homology"/>
<feature type="binding site" evidence="4">
    <location>
        <begin position="157"/>
        <end position="158"/>
    </location>
    <ligand>
        <name>S-methyl-5'-thioadenosine</name>
        <dbReference type="ChEBI" id="CHEBI:17509"/>
    </ligand>
</feature>
<dbReference type="InterPro" id="IPR029063">
    <property type="entry name" value="SAM-dependent_MTases_sf"/>
</dbReference>
<gene>
    <name evidence="4" type="primary">speE</name>
    <name evidence="7" type="ORF">A6K24_02265</name>
</gene>
<dbReference type="InterPro" id="IPR035246">
    <property type="entry name" value="Spermidine_synt_N"/>
</dbReference>
<dbReference type="PROSITE" id="PS51006">
    <property type="entry name" value="PABS_2"/>
    <property type="match status" value="1"/>
</dbReference>
<dbReference type="HAMAP" id="MF_00198">
    <property type="entry name" value="Spermidine_synth"/>
    <property type="match status" value="1"/>
</dbReference>
<comment type="function">
    <text evidence="4">Catalyzes the irreversible transfer of a propylamine group from the amino donor S-adenosylmethioninamine (decarboxy-AdoMet) to putrescine (1,4-diaminobutane) to yield spermidine.</text>
</comment>